<evidence type="ECO:0000313" key="2">
    <source>
        <dbReference type="Proteomes" id="UP000540685"/>
    </source>
</evidence>
<proteinExistence type="predicted"/>
<dbReference type="EMBL" id="JACHMP010000001">
    <property type="protein sequence ID" value="MBB5818187.1"/>
    <property type="molecule type" value="Genomic_DNA"/>
</dbReference>
<gene>
    <name evidence="1" type="ORF">F4562_001249</name>
</gene>
<comment type="caution">
    <text evidence="1">The sequence shown here is derived from an EMBL/GenBank/DDBJ whole genome shotgun (WGS) entry which is preliminary data.</text>
</comment>
<sequence length="35" mass="3939">MCETLLRSSAEELAQELAIQVELVQRTRAVDTFTS</sequence>
<evidence type="ECO:0000313" key="1">
    <source>
        <dbReference type="EMBL" id="MBB5818187.1"/>
    </source>
</evidence>
<keyword evidence="2" id="KW-1185">Reference proteome</keyword>
<accession>A0A7W9MEP0</accession>
<name>A0A7W9MEP0_9ACTN</name>
<dbReference type="Proteomes" id="UP000540685">
    <property type="component" value="Unassembled WGS sequence"/>
</dbReference>
<reference evidence="1 2" key="1">
    <citation type="submission" date="2020-08" db="EMBL/GenBank/DDBJ databases">
        <title>Sequencing the genomes of 1000 actinobacteria strains.</title>
        <authorList>
            <person name="Klenk H.-P."/>
        </authorList>
    </citation>
    <scope>NUCLEOTIDE SEQUENCE [LARGE SCALE GENOMIC DNA]</scope>
    <source>
        <strain evidence="1 2">DSM 46887</strain>
    </source>
</reference>
<organism evidence="1 2">
    <name type="scientific">Streptosporangium becharense</name>
    <dbReference type="NCBI Taxonomy" id="1816182"/>
    <lineage>
        <taxon>Bacteria</taxon>
        <taxon>Bacillati</taxon>
        <taxon>Actinomycetota</taxon>
        <taxon>Actinomycetes</taxon>
        <taxon>Streptosporangiales</taxon>
        <taxon>Streptosporangiaceae</taxon>
        <taxon>Streptosporangium</taxon>
    </lineage>
</organism>
<protein>
    <submittedName>
        <fullName evidence="1">Uncharacterized protein</fullName>
    </submittedName>
</protein>
<dbReference type="AlphaFoldDB" id="A0A7W9MEP0"/>